<dbReference type="SUPFAM" id="SSF50104">
    <property type="entry name" value="Translation proteins SH3-like domain"/>
    <property type="match status" value="1"/>
</dbReference>
<dbReference type="InterPro" id="IPR014722">
    <property type="entry name" value="Rib_uL2_dom2"/>
</dbReference>
<organism evidence="5 6">
    <name type="scientific">Citrus unshiu</name>
    <name type="common">Satsuma mandarin</name>
    <name type="synonym">Citrus nobilis var. unshiu</name>
    <dbReference type="NCBI Taxonomy" id="55188"/>
    <lineage>
        <taxon>Eukaryota</taxon>
        <taxon>Viridiplantae</taxon>
        <taxon>Streptophyta</taxon>
        <taxon>Embryophyta</taxon>
        <taxon>Tracheophyta</taxon>
        <taxon>Spermatophyta</taxon>
        <taxon>Magnoliopsida</taxon>
        <taxon>eudicotyledons</taxon>
        <taxon>Gunneridae</taxon>
        <taxon>Pentapetalae</taxon>
        <taxon>rosids</taxon>
        <taxon>malvids</taxon>
        <taxon>Sapindales</taxon>
        <taxon>Rutaceae</taxon>
        <taxon>Aurantioideae</taxon>
        <taxon>Citrus</taxon>
    </lineage>
</organism>
<dbReference type="GO" id="GO:0015934">
    <property type="term" value="C:large ribosomal subunit"/>
    <property type="evidence" value="ECO:0007669"/>
    <property type="project" value="InterPro"/>
</dbReference>
<protein>
    <submittedName>
        <fullName evidence="5">Uncharacterized protein</fullName>
    </submittedName>
</protein>
<evidence type="ECO:0000256" key="4">
    <source>
        <dbReference type="SAM" id="MobiDB-lite"/>
    </source>
</evidence>
<comment type="caution">
    <text evidence="5">The sequence shown here is derived from an EMBL/GenBank/DDBJ whole genome shotgun (WGS) entry which is preliminary data.</text>
</comment>
<dbReference type="STRING" id="55188.A0A2H5PQF1"/>
<dbReference type="AlphaFoldDB" id="A0A2H5PQF1"/>
<dbReference type="Proteomes" id="UP000236630">
    <property type="component" value="Unassembled WGS sequence"/>
</dbReference>
<dbReference type="InterPro" id="IPR008991">
    <property type="entry name" value="Translation_prot_SH3-like_sf"/>
</dbReference>
<evidence type="ECO:0000313" key="5">
    <source>
        <dbReference type="EMBL" id="GAY54597.1"/>
    </source>
</evidence>
<gene>
    <name evidence="5" type="ORF">CUMW_157940</name>
</gene>
<keyword evidence="2" id="KW-0689">Ribosomal protein</keyword>
<dbReference type="PANTHER" id="PTHR11143">
    <property type="entry name" value="60S RIBOSOMAL PROTEIN L26 FAMILY MEMBER"/>
    <property type="match status" value="1"/>
</dbReference>
<accession>A0A2H5PQF1</accession>
<dbReference type="Gene3D" id="2.30.30.30">
    <property type="match status" value="1"/>
</dbReference>
<keyword evidence="3" id="KW-0687">Ribonucleoprotein</keyword>
<name>A0A2H5PQF1_CITUN</name>
<dbReference type="EMBL" id="BDQV01000107">
    <property type="protein sequence ID" value="GAY54597.1"/>
    <property type="molecule type" value="Genomic_DNA"/>
</dbReference>
<keyword evidence="6" id="KW-1185">Reference proteome</keyword>
<evidence type="ECO:0000313" key="6">
    <source>
        <dbReference type="Proteomes" id="UP000236630"/>
    </source>
</evidence>
<dbReference type="GO" id="GO:0006412">
    <property type="term" value="P:translation"/>
    <property type="evidence" value="ECO:0007669"/>
    <property type="project" value="InterPro"/>
</dbReference>
<comment type="similarity">
    <text evidence="1">Belongs to the universal ribosomal protein uL24 family.</text>
</comment>
<evidence type="ECO:0000256" key="1">
    <source>
        <dbReference type="ARBA" id="ARBA00010618"/>
    </source>
</evidence>
<proteinExistence type="inferred from homology"/>
<dbReference type="GO" id="GO:0003735">
    <property type="term" value="F:structural constituent of ribosome"/>
    <property type="evidence" value="ECO:0007669"/>
    <property type="project" value="InterPro"/>
</dbReference>
<reference evidence="5 6" key="1">
    <citation type="journal article" date="2017" name="Front. Genet.">
        <title>Draft sequencing of the heterozygous diploid genome of Satsuma (Citrus unshiu Marc.) using a hybrid assembly approach.</title>
        <authorList>
            <person name="Shimizu T."/>
            <person name="Tanizawa Y."/>
            <person name="Mochizuki T."/>
            <person name="Nagasaki H."/>
            <person name="Yoshioka T."/>
            <person name="Toyoda A."/>
            <person name="Fujiyama A."/>
            <person name="Kaminuma E."/>
            <person name="Nakamura Y."/>
        </authorList>
    </citation>
    <scope>NUCLEOTIDE SEQUENCE [LARGE SCALE GENOMIC DNA]</scope>
    <source>
        <strain evidence="6">cv. Miyagawa wase</strain>
    </source>
</reference>
<dbReference type="InterPro" id="IPR005756">
    <property type="entry name" value="Ribosomal_uL24_euk/arc"/>
</dbReference>
<evidence type="ECO:0000256" key="3">
    <source>
        <dbReference type="ARBA" id="ARBA00023274"/>
    </source>
</evidence>
<feature type="region of interest" description="Disordered" evidence="4">
    <location>
        <begin position="111"/>
        <end position="134"/>
    </location>
</feature>
<sequence>MTCNPRVSSCRRNNRKANLTAPSSVRHILMSALLFVDLRKKVQHKVNVGGTYKGQEGKFFQVHHRKWPRNTFTSSASLAGRLMDPHSECGNQPMLHLDKDMKSLLHHKAKGHAAADKEKGTGYQVHPRGYYAEG</sequence>
<evidence type="ECO:0000256" key="2">
    <source>
        <dbReference type="ARBA" id="ARBA00022980"/>
    </source>
</evidence>